<reference evidence="2 3" key="1">
    <citation type="submission" date="2020-08" db="EMBL/GenBank/DDBJ databases">
        <title>Genome sequencing of Purple Non-Sulfur Bacteria from various extreme environments.</title>
        <authorList>
            <person name="Mayer M."/>
        </authorList>
    </citation>
    <scope>NUCLEOTIDE SEQUENCE [LARGE SCALE GENOMIC DNA]</scope>
    <source>
        <strain evidence="2 3">2761</strain>
    </source>
</reference>
<dbReference type="GO" id="GO:0005975">
    <property type="term" value="P:carbohydrate metabolic process"/>
    <property type="evidence" value="ECO:0007669"/>
    <property type="project" value="InterPro"/>
</dbReference>
<evidence type="ECO:0000313" key="2">
    <source>
        <dbReference type="EMBL" id="MBB4248449.1"/>
    </source>
</evidence>
<dbReference type="OrthoDB" id="5589314at2"/>
<accession>A0A840GJW0</accession>
<dbReference type="AlphaFoldDB" id="A0A840GJW0"/>
<dbReference type="Proteomes" id="UP000587070">
    <property type="component" value="Unassembled WGS sequence"/>
</dbReference>
<protein>
    <submittedName>
        <fullName evidence="2">Peptidoglycan/xylan/chitin deacetylase (PgdA/CDA1 family)</fullName>
    </submittedName>
</protein>
<comment type="caution">
    <text evidence="2">The sequence shown here is derived from an EMBL/GenBank/DDBJ whole genome shotgun (WGS) entry which is preliminary data.</text>
</comment>
<dbReference type="Gene3D" id="3.20.20.370">
    <property type="entry name" value="Glycoside hydrolase/deacetylase"/>
    <property type="match status" value="1"/>
</dbReference>
<name>A0A840GJW0_RHOTE</name>
<dbReference type="EMBL" id="JACIGE010000011">
    <property type="protein sequence ID" value="MBB4248449.1"/>
    <property type="molecule type" value="Genomic_DNA"/>
</dbReference>
<dbReference type="GO" id="GO:0016810">
    <property type="term" value="F:hydrolase activity, acting on carbon-nitrogen (but not peptide) bonds"/>
    <property type="evidence" value="ECO:0007669"/>
    <property type="project" value="InterPro"/>
</dbReference>
<evidence type="ECO:0000313" key="3">
    <source>
        <dbReference type="Proteomes" id="UP000587070"/>
    </source>
</evidence>
<evidence type="ECO:0000259" key="1">
    <source>
        <dbReference type="PROSITE" id="PS51677"/>
    </source>
</evidence>
<dbReference type="InterPro" id="IPR002509">
    <property type="entry name" value="NODB_dom"/>
</dbReference>
<dbReference type="PROSITE" id="PS51677">
    <property type="entry name" value="NODB"/>
    <property type="match status" value="1"/>
</dbReference>
<dbReference type="Pfam" id="PF01522">
    <property type="entry name" value="Polysacc_deac_1"/>
    <property type="match status" value="1"/>
</dbReference>
<dbReference type="RefSeq" id="WP_153116398.1">
    <property type="nucleotide sequence ID" value="NZ_JACIGE010000011.1"/>
</dbReference>
<sequence length="302" mass="33363">MKRLALKIDVDTYRGTQRGVPALVELLSRRQAGASFLFSLGPDNTGRAIRRAFRPGFMQKVRRTSVLEHYGLLTLMYGVLLPGPNIGRRCASTLRAVRDAGFEVGVHCWDHVRWQDGVSGADNAWVETEMTRAVERFTQIFGEAPRLHGAAGWQMNRHALRLTQRLGYAISSDGRGTHPFLPVIDGELIACPQLPTTLPTLDELIGVDGITADTVADHLLSLTESASGDQVFTLHAELEGMRLLPQFERLLDGWQAQGFSFVSMADLAASLDLKRLPHHEVRFEEIPGRSGKLFVQGPAFPA</sequence>
<proteinExistence type="predicted"/>
<dbReference type="InterPro" id="IPR011330">
    <property type="entry name" value="Glyco_hydro/deAcase_b/a-brl"/>
</dbReference>
<feature type="domain" description="NodB homology" evidence="1">
    <location>
        <begin position="2"/>
        <end position="262"/>
    </location>
</feature>
<dbReference type="SUPFAM" id="SSF88713">
    <property type="entry name" value="Glycoside hydrolase/deacetylase"/>
    <property type="match status" value="1"/>
</dbReference>
<organism evidence="2 3">
    <name type="scientific">Rhodocyclus tenuis</name>
    <name type="common">Rhodospirillum tenue</name>
    <dbReference type="NCBI Taxonomy" id="1066"/>
    <lineage>
        <taxon>Bacteria</taxon>
        <taxon>Pseudomonadati</taxon>
        <taxon>Pseudomonadota</taxon>
        <taxon>Betaproteobacteria</taxon>
        <taxon>Rhodocyclales</taxon>
        <taxon>Rhodocyclaceae</taxon>
        <taxon>Rhodocyclus</taxon>
    </lineage>
</organism>
<keyword evidence="3" id="KW-1185">Reference proteome</keyword>
<gene>
    <name evidence="2" type="ORF">GGD90_002841</name>
</gene>